<evidence type="ECO:0000256" key="1">
    <source>
        <dbReference type="SAM" id="Phobius"/>
    </source>
</evidence>
<accession>A0A2Z2MFG5</accession>
<keyword evidence="1" id="KW-0472">Membrane</keyword>
<feature type="transmembrane region" description="Helical" evidence="1">
    <location>
        <begin position="147"/>
        <end position="165"/>
    </location>
</feature>
<dbReference type="Pfam" id="PF10086">
    <property type="entry name" value="YhfC"/>
    <property type="match status" value="1"/>
</dbReference>
<dbReference type="AlphaFoldDB" id="A0A2Z2MFG5"/>
<gene>
    <name evidence="2" type="ORF">A3L09_04900</name>
</gene>
<reference evidence="2 3" key="1">
    <citation type="submission" date="2016-03" db="EMBL/GenBank/DDBJ databases">
        <title>Complete genome sequence of Thermococcus profundus strain DT5432.</title>
        <authorList>
            <person name="Oger P.M."/>
        </authorList>
    </citation>
    <scope>NUCLEOTIDE SEQUENCE [LARGE SCALE GENOMIC DNA]</scope>
    <source>
        <strain evidence="2 3">DT 5432</strain>
    </source>
</reference>
<feature type="transmembrane region" description="Helical" evidence="1">
    <location>
        <begin position="102"/>
        <end position="127"/>
    </location>
</feature>
<dbReference type="EMBL" id="CP014862">
    <property type="protein sequence ID" value="ASJ02644.1"/>
    <property type="molecule type" value="Genomic_DNA"/>
</dbReference>
<feature type="transmembrane region" description="Helical" evidence="1">
    <location>
        <begin position="68"/>
        <end position="90"/>
    </location>
</feature>
<name>A0A2Z2MFG5_THEPR</name>
<keyword evidence="1" id="KW-0812">Transmembrane</keyword>
<keyword evidence="3" id="KW-1185">Reference proteome</keyword>
<evidence type="ECO:0008006" key="4">
    <source>
        <dbReference type="Google" id="ProtNLM"/>
    </source>
</evidence>
<dbReference type="KEGG" id="tprf:A3L09_04900"/>
<protein>
    <recommendedName>
        <fullName evidence="4">YhfC family intramembrane metalloprotease</fullName>
    </recommendedName>
</protein>
<dbReference type="GeneID" id="33319728"/>
<feature type="transmembrane region" description="Helical" evidence="1">
    <location>
        <begin position="30"/>
        <end position="48"/>
    </location>
</feature>
<dbReference type="RefSeq" id="WP_088857902.1">
    <property type="nucleotide sequence ID" value="NZ_CP014862.1"/>
</dbReference>
<evidence type="ECO:0000313" key="3">
    <source>
        <dbReference type="Proteomes" id="UP000250179"/>
    </source>
</evidence>
<feature type="transmembrane region" description="Helical" evidence="1">
    <location>
        <begin position="172"/>
        <end position="191"/>
    </location>
</feature>
<evidence type="ECO:0000313" key="2">
    <source>
        <dbReference type="EMBL" id="ASJ02644.1"/>
    </source>
</evidence>
<keyword evidence="1" id="KW-1133">Transmembrane helix</keyword>
<dbReference type="InterPro" id="IPR011397">
    <property type="entry name" value="YhfC"/>
</dbReference>
<feature type="transmembrane region" description="Helical" evidence="1">
    <location>
        <begin position="6"/>
        <end position="23"/>
    </location>
</feature>
<dbReference type="OrthoDB" id="86194at2157"/>
<organism evidence="2 3">
    <name type="scientific">Thermococcus profundus</name>
    <dbReference type="NCBI Taxonomy" id="49899"/>
    <lineage>
        <taxon>Archaea</taxon>
        <taxon>Methanobacteriati</taxon>
        <taxon>Methanobacteriota</taxon>
        <taxon>Thermococci</taxon>
        <taxon>Thermococcales</taxon>
        <taxon>Thermococcaceae</taxon>
        <taxon>Thermococcus</taxon>
    </lineage>
</organism>
<sequence>MYLPPFPVLGGLLAWATVYFIGFKRTQWGDFLLGLAAFLLAMVVQSPVQQLPLIGMGIQKNADIVARGTVFIVGTALWVGLVAGFVQEGVKYFLVKDKSTRTAFFVGLGFGITEVVFVTVAPIIAVASVGGTLNVPLIQALLSLIERYSAVLFHIGTTVFLAYAARKGFGRWGFLSMAVLHGFVDSLATYIQLLSIENDKLAMKFAPGFEALFGLIAIVLIAYTLPLARIEKPEEEKMIW</sequence>
<dbReference type="Proteomes" id="UP000250179">
    <property type="component" value="Chromosome"/>
</dbReference>
<proteinExistence type="predicted"/>
<feature type="transmembrane region" description="Helical" evidence="1">
    <location>
        <begin position="211"/>
        <end position="228"/>
    </location>
</feature>